<evidence type="ECO:0000256" key="1">
    <source>
        <dbReference type="ARBA" id="ARBA00023015"/>
    </source>
</evidence>
<feature type="domain" description="HTH tetR-type" evidence="5">
    <location>
        <begin position="13"/>
        <end position="73"/>
    </location>
</feature>
<dbReference type="InterPro" id="IPR036271">
    <property type="entry name" value="Tet_transcr_reg_TetR-rel_C_sf"/>
</dbReference>
<keyword evidence="7" id="KW-1185">Reference proteome</keyword>
<name>A0ABP4AKS3_9PSEU</name>
<dbReference type="PRINTS" id="PR00455">
    <property type="entry name" value="HTHTETR"/>
</dbReference>
<organism evidence="6 7">
    <name type="scientific">Pseudonocardia zijingensis</name>
    <dbReference type="NCBI Taxonomy" id="153376"/>
    <lineage>
        <taxon>Bacteria</taxon>
        <taxon>Bacillati</taxon>
        <taxon>Actinomycetota</taxon>
        <taxon>Actinomycetes</taxon>
        <taxon>Pseudonocardiales</taxon>
        <taxon>Pseudonocardiaceae</taxon>
        <taxon>Pseudonocardia</taxon>
    </lineage>
</organism>
<dbReference type="PANTHER" id="PTHR30055">
    <property type="entry name" value="HTH-TYPE TRANSCRIPTIONAL REGULATOR RUTR"/>
    <property type="match status" value="1"/>
</dbReference>
<evidence type="ECO:0000256" key="3">
    <source>
        <dbReference type="ARBA" id="ARBA00023163"/>
    </source>
</evidence>
<dbReference type="Gene3D" id="1.10.357.10">
    <property type="entry name" value="Tetracycline Repressor, domain 2"/>
    <property type="match status" value="1"/>
</dbReference>
<evidence type="ECO:0000256" key="2">
    <source>
        <dbReference type="ARBA" id="ARBA00023125"/>
    </source>
</evidence>
<sequence>MSVEGSVRARRRAETVQEIKAAALEQLAEGGPGGLSLRGVARAVGMTVQSLYHYFDSRDELLTALVIDGHRRLAAAVADAAAATRGRPQVERLFATSNAYRHWALANRPSFLLLYGTPVPGYAPPSREEVVGAAVSLAEPFREVVFDGWTSEQLATIPVQPGAERLAEADTAKVGLPVGALALFYELRAQMHGLVMLELVGHLAPLNDLGEDLFRGMIGRWAGHLASLRAEIEV</sequence>
<dbReference type="InterPro" id="IPR001647">
    <property type="entry name" value="HTH_TetR"/>
</dbReference>
<dbReference type="SUPFAM" id="SSF48498">
    <property type="entry name" value="Tetracyclin repressor-like, C-terminal domain"/>
    <property type="match status" value="1"/>
</dbReference>
<evidence type="ECO:0000256" key="4">
    <source>
        <dbReference type="PROSITE-ProRule" id="PRU00335"/>
    </source>
</evidence>
<evidence type="ECO:0000313" key="7">
    <source>
        <dbReference type="Proteomes" id="UP001499967"/>
    </source>
</evidence>
<gene>
    <name evidence="6" type="ORF">GCM10009559_29700</name>
</gene>
<feature type="DNA-binding region" description="H-T-H motif" evidence="4">
    <location>
        <begin position="36"/>
        <end position="55"/>
    </location>
</feature>
<dbReference type="InterPro" id="IPR025996">
    <property type="entry name" value="MT1864/Rv1816-like_C"/>
</dbReference>
<dbReference type="InterPro" id="IPR050109">
    <property type="entry name" value="HTH-type_TetR-like_transc_reg"/>
</dbReference>
<dbReference type="PROSITE" id="PS50977">
    <property type="entry name" value="HTH_TETR_2"/>
    <property type="match status" value="1"/>
</dbReference>
<evidence type="ECO:0000259" key="5">
    <source>
        <dbReference type="PROSITE" id="PS50977"/>
    </source>
</evidence>
<accession>A0ABP4AKS3</accession>
<evidence type="ECO:0000313" key="6">
    <source>
        <dbReference type="EMBL" id="GAA0936962.1"/>
    </source>
</evidence>
<comment type="caution">
    <text evidence="6">The sequence shown here is derived from an EMBL/GenBank/DDBJ whole genome shotgun (WGS) entry which is preliminary data.</text>
</comment>
<dbReference type="RefSeq" id="WP_343941960.1">
    <property type="nucleotide sequence ID" value="NZ_BAAAHP010000081.1"/>
</dbReference>
<proteinExistence type="predicted"/>
<dbReference type="Proteomes" id="UP001499967">
    <property type="component" value="Unassembled WGS sequence"/>
</dbReference>
<reference evidence="7" key="1">
    <citation type="journal article" date="2019" name="Int. J. Syst. Evol. Microbiol.">
        <title>The Global Catalogue of Microorganisms (GCM) 10K type strain sequencing project: providing services to taxonomists for standard genome sequencing and annotation.</title>
        <authorList>
            <consortium name="The Broad Institute Genomics Platform"/>
            <consortium name="The Broad Institute Genome Sequencing Center for Infectious Disease"/>
            <person name="Wu L."/>
            <person name="Ma J."/>
        </authorList>
    </citation>
    <scope>NUCLEOTIDE SEQUENCE [LARGE SCALE GENOMIC DNA]</scope>
    <source>
        <strain evidence="7">JCM 11117</strain>
    </source>
</reference>
<dbReference type="Pfam" id="PF00440">
    <property type="entry name" value="TetR_N"/>
    <property type="match status" value="1"/>
</dbReference>
<dbReference type="SUPFAM" id="SSF46689">
    <property type="entry name" value="Homeodomain-like"/>
    <property type="match status" value="1"/>
</dbReference>
<dbReference type="EMBL" id="BAAAHP010000081">
    <property type="protein sequence ID" value="GAA0936962.1"/>
    <property type="molecule type" value="Genomic_DNA"/>
</dbReference>
<keyword evidence="3" id="KW-0804">Transcription</keyword>
<dbReference type="InterPro" id="IPR009057">
    <property type="entry name" value="Homeodomain-like_sf"/>
</dbReference>
<keyword evidence="1" id="KW-0805">Transcription regulation</keyword>
<dbReference type="Pfam" id="PF13305">
    <property type="entry name" value="TetR_C_33"/>
    <property type="match status" value="1"/>
</dbReference>
<protein>
    <submittedName>
        <fullName evidence="6">TetR/AcrR family transcriptional regulator</fullName>
    </submittedName>
</protein>
<dbReference type="PANTHER" id="PTHR30055:SF243">
    <property type="entry name" value="HTH-TYPE TRANSCRIPTIONAL REGULATOR RV1816"/>
    <property type="match status" value="1"/>
</dbReference>
<keyword evidence="2 4" id="KW-0238">DNA-binding</keyword>